<organism evidence="6 7">
    <name type="scientific">Cirrhinus molitorella</name>
    <name type="common">mud carp</name>
    <dbReference type="NCBI Taxonomy" id="172907"/>
    <lineage>
        <taxon>Eukaryota</taxon>
        <taxon>Metazoa</taxon>
        <taxon>Chordata</taxon>
        <taxon>Craniata</taxon>
        <taxon>Vertebrata</taxon>
        <taxon>Euteleostomi</taxon>
        <taxon>Actinopterygii</taxon>
        <taxon>Neopterygii</taxon>
        <taxon>Teleostei</taxon>
        <taxon>Ostariophysi</taxon>
        <taxon>Cypriniformes</taxon>
        <taxon>Cyprinidae</taxon>
        <taxon>Labeoninae</taxon>
        <taxon>Labeonini</taxon>
        <taxon>Cirrhinus</taxon>
    </lineage>
</organism>
<evidence type="ECO:0000256" key="3">
    <source>
        <dbReference type="ARBA" id="ARBA00022707"/>
    </source>
</evidence>
<dbReference type="GO" id="GO:0005911">
    <property type="term" value="C:cell-cell junction"/>
    <property type="evidence" value="ECO:0007669"/>
    <property type="project" value="TreeGrafter"/>
</dbReference>
<comment type="subcellular location">
    <subcellularLocation>
        <location evidence="1">Membrane</location>
    </subcellularLocation>
</comment>
<evidence type="ECO:0000256" key="4">
    <source>
        <dbReference type="ARBA" id="ARBA00023136"/>
    </source>
</evidence>
<dbReference type="SMART" id="SM01244">
    <property type="entry name" value="IRS"/>
    <property type="match status" value="1"/>
</dbReference>
<reference evidence="6" key="1">
    <citation type="submission" date="2023-08" db="EMBL/GenBank/DDBJ databases">
        <title>Chromosome-level Genome Assembly of mud carp (Cirrhinus molitorella).</title>
        <authorList>
            <person name="Liu H."/>
        </authorList>
    </citation>
    <scope>NUCLEOTIDE SEQUENCE</scope>
    <source>
        <strain evidence="6">Prfri</strain>
        <tissue evidence="6">Muscle</tissue>
    </source>
</reference>
<dbReference type="SMART" id="SM00310">
    <property type="entry name" value="PTBI"/>
    <property type="match status" value="1"/>
</dbReference>
<dbReference type="CDD" id="cd01202">
    <property type="entry name" value="PTB_FRS2"/>
    <property type="match status" value="1"/>
</dbReference>
<evidence type="ECO:0000313" key="7">
    <source>
        <dbReference type="Proteomes" id="UP001187343"/>
    </source>
</evidence>
<dbReference type="PANTHER" id="PTHR21258:SF40">
    <property type="entry name" value="FIBROBLAST GROWTH FACTOR RECEPTOR SUBSTRATE 2"/>
    <property type="match status" value="1"/>
</dbReference>
<sequence>MNQEPWWLDLGIKWSEEAMGSCFSCPDKESIPDNHQSKFKVVNVDDDGNELGAGIMELTEDELVLRTRKCDAVKWPYLCLRRYGYDSNLFSFESGRRCQTGQGIFAFKCSRAEEIFNMLQDIMHNNSISVVEEPVFEPTLTQAEPDLLLTPQTPTTPGNILPTLPNGSLRYPSLGDASSHPSSRHPSVGSMCIPSLGEESTHPLLAAEEAVRGHTYVNTTGLLEQHSPSALEVPAELNVSLADGEEAIPQEAPDPGPRVQLEPEGARFVLGPTPVQRQRQREANLSEQQCAGAEGGASSSTQNSNGSVVSHPKNTSAADAIDSGRSEETSPGVSVVPENFNGSLSALSRRRTRPPPLTPDANVNNSAQRRTALLDYENLPALPPLREHPKGSSEDEDGEEVAELQSQPINGFHNHRQYSPDPTHYYINTENVTAPLSANKVELTRWRDRSTPTFFNFDFRRPCFESHRLNYIEVETETENSSNPQTPKTPTSPLPQTPTRRTELYAVIDVERTAAMSSLQKALPRYDGTSRKTRHNSVDLPM</sequence>
<protein>
    <submittedName>
        <fullName evidence="6">Uncharacterized protein</fullName>
    </submittedName>
</protein>
<dbReference type="InterPro" id="IPR050996">
    <property type="entry name" value="Docking_Protein_DOK"/>
</dbReference>
<dbReference type="Pfam" id="PF02174">
    <property type="entry name" value="IRS"/>
    <property type="match status" value="1"/>
</dbReference>
<dbReference type="GO" id="GO:0016020">
    <property type="term" value="C:membrane"/>
    <property type="evidence" value="ECO:0007669"/>
    <property type="project" value="UniProtKB-SubCell"/>
</dbReference>
<dbReference type="SUPFAM" id="SSF50729">
    <property type="entry name" value="PH domain-like"/>
    <property type="match status" value="1"/>
</dbReference>
<dbReference type="InterPro" id="IPR038742">
    <property type="entry name" value="FRS2_PTB"/>
</dbReference>
<keyword evidence="3" id="KW-0519">Myristate</keyword>
<dbReference type="PROSITE" id="PS51064">
    <property type="entry name" value="IRS_PTB"/>
    <property type="match status" value="1"/>
</dbReference>
<comment type="caution">
    <text evidence="6">The sequence shown here is derived from an EMBL/GenBank/DDBJ whole genome shotgun (WGS) entry which is preliminary data.</text>
</comment>
<dbReference type="PANTHER" id="PTHR21258">
    <property type="entry name" value="DOCKING PROTEIN RELATED"/>
    <property type="match status" value="1"/>
</dbReference>
<dbReference type="GO" id="GO:0005104">
    <property type="term" value="F:fibroblast growth factor receptor binding"/>
    <property type="evidence" value="ECO:0007669"/>
    <property type="project" value="TreeGrafter"/>
</dbReference>
<dbReference type="InterPro" id="IPR002404">
    <property type="entry name" value="IRS_PTB"/>
</dbReference>
<dbReference type="GO" id="GO:0005068">
    <property type="term" value="F:transmembrane receptor protein tyrosine kinase adaptor activity"/>
    <property type="evidence" value="ECO:0007669"/>
    <property type="project" value="TreeGrafter"/>
</dbReference>
<dbReference type="Gene3D" id="2.30.29.30">
    <property type="entry name" value="Pleckstrin-homology domain (PH domain)/Phosphotyrosine-binding domain (PTB)"/>
    <property type="match status" value="1"/>
</dbReference>
<dbReference type="Proteomes" id="UP001187343">
    <property type="component" value="Unassembled WGS sequence"/>
</dbReference>
<accession>A0AA88NWN9</accession>
<keyword evidence="5" id="KW-0449">Lipoprotein</keyword>
<dbReference type="InterPro" id="IPR011993">
    <property type="entry name" value="PH-like_dom_sf"/>
</dbReference>
<evidence type="ECO:0000313" key="6">
    <source>
        <dbReference type="EMBL" id="KAK2867635.1"/>
    </source>
</evidence>
<evidence type="ECO:0000256" key="5">
    <source>
        <dbReference type="ARBA" id="ARBA00023288"/>
    </source>
</evidence>
<dbReference type="GO" id="GO:0005737">
    <property type="term" value="C:cytoplasm"/>
    <property type="evidence" value="ECO:0007669"/>
    <property type="project" value="TreeGrafter"/>
</dbReference>
<name>A0AA88NWN9_9TELE</name>
<gene>
    <name evidence="6" type="ORF">Q8A67_025752</name>
</gene>
<evidence type="ECO:0000256" key="1">
    <source>
        <dbReference type="ARBA" id="ARBA00004370"/>
    </source>
</evidence>
<dbReference type="GO" id="GO:0008543">
    <property type="term" value="P:fibroblast growth factor receptor signaling pathway"/>
    <property type="evidence" value="ECO:0007669"/>
    <property type="project" value="TreeGrafter"/>
</dbReference>
<dbReference type="EMBL" id="JAUYZG010000025">
    <property type="protein sequence ID" value="KAK2867635.1"/>
    <property type="molecule type" value="Genomic_DNA"/>
</dbReference>
<keyword evidence="7" id="KW-1185">Reference proteome</keyword>
<keyword evidence="2" id="KW-0597">Phosphoprotein</keyword>
<evidence type="ECO:0000256" key="2">
    <source>
        <dbReference type="ARBA" id="ARBA00022553"/>
    </source>
</evidence>
<dbReference type="AlphaFoldDB" id="A0AA88NWN9"/>
<keyword evidence="4" id="KW-0472">Membrane</keyword>
<proteinExistence type="predicted"/>